<keyword evidence="3" id="KW-1185">Reference proteome</keyword>
<feature type="compositionally biased region" description="Low complexity" evidence="1">
    <location>
        <begin position="243"/>
        <end position="254"/>
    </location>
</feature>
<name>A0A2U3MTX9_9GAMM</name>
<dbReference type="RefSeq" id="WP_121972480.1">
    <property type="nucleotide sequence ID" value="NZ_OOGT01000002.1"/>
</dbReference>
<accession>A0A2U3MTX9</accession>
<gene>
    <name evidence="2" type="ORF">KPC_0085</name>
</gene>
<dbReference type="OrthoDB" id="6670860at2"/>
<protein>
    <submittedName>
        <fullName evidence="2">Uncharacterized protein</fullName>
    </submittedName>
</protein>
<evidence type="ECO:0000313" key="3">
    <source>
        <dbReference type="Proteomes" id="UP000245974"/>
    </source>
</evidence>
<reference evidence="3" key="1">
    <citation type="submission" date="2018-03" db="EMBL/GenBank/DDBJ databases">
        <authorList>
            <person name="Blom J."/>
        </authorList>
    </citation>
    <scope>NUCLEOTIDE SEQUENCE [LARGE SCALE GENOMIC DNA]</scope>
    <source>
        <strain evidence="3">KPC-SM-21</strain>
    </source>
</reference>
<sequence>MNTAVAKAPARQIRVTQKGEESAAQWIKGVLDGSGSSPAQIIVAVVIGCIPFVGQGVDVGNVIVSVVKIAEKPDDKDNWFDLVFNLVAFVPVAGDGLKIVFKQLRSGKAMGAILDAIPSKKLRGDVDNWFKNLNWAAYTREIQGTCNKIIDGLIDVFDSWLTRAVLGQARLKTLVTQLRQMKQLASRQIELVMKDLQAAQRKALATPYPNTTARAPIVARTPAPAPKAPATPVPKPKTPAPAPKATATPAPKAKNVSQTPAPKTRQEGKVVKDTAGNTAKTRTKNVANKRKEKRRSNKELGSGGEHITDYYYVKRMKSRSKINNNGVLYEYHDSGHNGIDHVWHSNRIGHTYRITDSKATNLANHRKLTTAKAAITALRMGLDVYMKSGQEGKVKNAVGRTNNDGVQMSHLWISRKIDSSKIITTHSSLIRQIKVWERARFSPSSTKIFTGGKPKTVAVQCPYDRSLVTITGNLFDHHSKCKGLDKPKCTRTVTAHAIKLEFVLPNDMLPE</sequence>
<dbReference type="EMBL" id="OOGT01000002">
    <property type="protein sequence ID" value="SPL68907.1"/>
    <property type="molecule type" value="Genomic_DNA"/>
</dbReference>
<dbReference type="Proteomes" id="UP000245974">
    <property type="component" value="Unassembled WGS sequence"/>
</dbReference>
<evidence type="ECO:0000256" key="1">
    <source>
        <dbReference type="SAM" id="MobiDB-lite"/>
    </source>
</evidence>
<organism evidence="2 3">
    <name type="scientific">Acinetobacter stercoris</name>
    <dbReference type="NCBI Taxonomy" id="2126983"/>
    <lineage>
        <taxon>Bacteria</taxon>
        <taxon>Pseudomonadati</taxon>
        <taxon>Pseudomonadota</taxon>
        <taxon>Gammaproteobacteria</taxon>
        <taxon>Moraxellales</taxon>
        <taxon>Moraxellaceae</taxon>
        <taxon>Acinetobacter</taxon>
    </lineage>
</organism>
<proteinExistence type="predicted"/>
<feature type="compositionally biased region" description="Basic residues" evidence="1">
    <location>
        <begin position="281"/>
        <end position="296"/>
    </location>
</feature>
<dbReference type="AlphaFoldDB" id="A0A2U3MTX9"/>
<feature type="compositionally biased region" description="Pro residues" evidence="1">
    <location>
        <begin position="223"/>
        <end position="242"/>
    </location>
</feature>
<evidence type="ECO:0000313" key="2">
    <source>
        <dbReference type="EMBL" id="SPL68907.1"/>
    </source>
</evidence>
<feature type="region of interest" description="Disordered" evidence="1">
    <location>
        <begin position="207"/>
        <end position="303"/>
    </location>
</feature>
<dbReference type="InParanoid" id="A0A2U3MTX9"/>
<dbReference type="InterPro" id="IPR049802">
    <property type="entry name" value="RhsC-like_FIX"/>
</dbReference>
<dbReference type="CDD" id="cd20746">
    <property type="entry name" value="FIX_Ntox15_NUC_DUF4112_RhsA-like"/>
    <property type="match status" value="1"/>
</dbReference>